<keyword evidence="3" id="KW-0963">Cytoplasm</keyword>
<proteinExistence type="predicted"/>
<dbReference type="PANTHER" id="PTHR14885">
    <property type="entry name" value="CILIA- AND FLAGELLA-ASSOCIATED PROTEIN 43-RELATED"/>
    <property type="match status" value="1"/>
</dbReference>
<dbReference type="EMBL" id="HBIW01013508">
    <property type="protein sequence ID" value="CAE0696167.1"/>
    <property type="molecule type" value="Transcribed_RNA"/>
</dbReference>
<dbReference type="GO" id="GO:0005856">
    <property type="term" value="C:cytoskeleton"/>
    <property type="evidence" value="ECO:0007669"/>
    <property type="project" value="UniProtKB-SubCell"/>
</dbReference>
<gene>
    <name evidence="10" type="ORF">PCAL00307_LOCUS11603</name>
</gene>
<keyword evidence="8" id="KW-0966">Cell projection</keyword>
<evidence type="ECO:0000313" key="10">
    <source>
        <dbReference type="EMBL" id="CAE0696167.1"/>
    </source>
</evidence>
<protein>
    <submittedName>
        <fullName evidence="10">Uncharacterized protein</fullName>
    </submittedName>
</protein>
<evidence type="ECO:0000256" key="4">
    <source>
        <dbReference type="ARBA" id="ARBA00022574"/>
    </source>
</evidence>
<keyword evidence="5" id="KW-0677">Repeat</keyword>
<keyword evidence="6" id="KW-0175">Coiled coil</keyword>
<accession>A0A7S4E825</accession>
<comment type="subcellular location">
    <subcellularLocation>
        <location evidence="1">Cell projection</location>
        <location evidence="1">Cilium</location>
    </subcellularLocation>
    <subcellularLocation>
        <location evidence="2">Cytoplasm</location>
        <location evidence="2">Cytoskeleton</location>
    </subcellularLocation>
</comment>
<feature type="compositionally biased region" description="Acidic residues" evidence="9">
    <location>
        <begin position="81"/>
        <end position="108"/>
    </location>
</feature>
<evidence type="ECO:0000256" key="8">
    <source>
        <dbReference type="ARBA" id="ARBA00023273"/>
    </source>
</evidence>
<evidence type="ECO:0000256" key="5">
    <source>
        <dbReference type="ARBA" id="ARBA00022737"/>
    </source>
</evidence>
<evidence type="ECO:0000256" key="3">
    <source>
        <dbReference type="ARBA" id="ARBA00022490"/>
    </source>
</evidence>
<evidence type="ECO:0000256" key="1">
    <source>
        <dbReference type="ARBA" id="ARBA00004138"/>
    </source>
</evidence>
<organism evidence="10">
    <name type="scientific">Pelagomonas calceolata</name>
    <dbReference type="NCBI Taxonomy" id="35677"/>
    <lineage>
        <taxon>Eukaryota</taxon>
        <taxon>Sar</taxon>
        <taxon>Stramenopiles</taxon>
        <taxon>Ochrophyta</taxon>
        <taxon>Pelagophyceae</taxon>
        <taxon>Pelagomonadales</taxon>
        <taxon>Pelagomonadaceae</taxon>
        <taxon>Pelagomonas</taxon>
    </lineage>
</organism>
<evidence type="ECO:0000256" key="9">
    <source>
        <dbReference type="SAM" id="MobiDB-lite"/>
    </source>
</evidence>
<dbReference type="PANTHER" id="PTHR14885:SF3">
    <property type="entry name" value="CILIA- AND FLAGELLA-ASSOCIATED PROTEIN 44"/>
    <property type="match status" value="1"/>
</dbReference>
<name>A0A7S4E825_9STRA</name>
<dbReference type="GO" id="GO:0005929">
    <property type="term" value="C:cilium"/>
    <property type="evidence" value="ECO:0007669"/>
    <property type="project" value="UniProtKB-SubCell"/>
</dbReference>
<evidence type="ECO:0000256" key="6">
    <source>
        <dbReference type="ARBA" id="ARBA00023054"/>
    </source>
</evidence>
<evidence type="ECO:0000256" key="7">
    <source>
        <dbReference type="ARBA" id="ARBA00023212"/>
    </source>
</evidence>
<sequence>MKENLNLACQKQHDASTASSDSFLLLAAKKNDRDVCQTHEKAILSEFLNAVPKQHQFHKPLLKVFSKKLKRSKKNISGNTSEDETNEDEEDSELEGEDDNSDSEEDETCPAGCNISLYEQVIELRERRLDQEDIFADIKCAINEAQKAYDRHVQQEKQIQRDVCSYVEDIHSFQTKKTANTEQALFTNSIAYESALRLLPPKCRQR</sequence>
<feature type="region of interest" description="Disordered" evidence="9">
    <location>
        <begin position="73"/>
        <end position="110"/>
    </location>
</feature>
<keyword evidence="4" id="KW-0853">WD repeat</keyword>
<keyword evidence="7" id="KW-0206">Cytoskeleton</keyword>
<evidence type="ECO:0000256" key="2">
    <source>
        <dbReference type="ARBA" id="ARBA00004245"/>
    </source>
</evidence>
<dbReference type="AlphaFoldDB" id="A0A7S4E825"/>
<reference evidence="10" key="1">
    <citation type="submission" date="2021-01" db="EMBL/GenBank/DDBJ databases">
        <authorList>
            <person name="Corre E."/>
            <person name="Pelletier E."/>
            <person name="Niang G."/>
            <person name="Scheremetjew M."/>
            <person name="Finn R."/>
            <person name="Kale V."/>
            <person name="Holt S."/>
            <person name="Cochrane G."/>
            <person name="Meng A."/>
            <person name="Brown T."/>
            <person name="Cohen L."/>
        </authorList>
    </citation>
    <scope>NUCLEOTIDE SEQUENCE</scope>
    <source>
        <strain evidence="10">CCMP1756</strain>
    </source>
</reference>